<proteinExistence type="predicted"/>
<dbReference type="EMBL" id="AP023420">
    <property type="protein sequence ID" value="BCK84974.1"/>
    <property type="molecule type" value="Genomic_DNA"/>
</dbReference>
<keyword evidence="2" id="KW-1185">Reference proteome</keyword>
<evidence type="ECO:0000313" key="2">
    <source>
        <dbReference type="Proteomes" id="UP000679848"/>
    </source>
</evidence>
<reference evidence="1" key="1">
    <citation type="submission" date="2020-09" db="EMBL/GenBank/DDBJ databases">
        <title>New species isolated from human feces.</title>
        <authorList>
            <person name="Kitahara M."/>
            <person name="Shigeno Y."/>
            <person name="Shime M."/>
            <person name="Matsumoto Y."/>
            <person name="Nakamura S."/>
            <person name="Motooka D."/>
            <person name="Fukuoka S."/>
            <person name="Nishikawa H."/>
            <person name="Benno Y."/>
        </authorList>
    </citation>
    <scope>NUCLEOTIDE SEQUENCE</scope>
    <source>
        <strain evidence="1">MM59</strain>
    </source>
</reference>
<dbReference type="KEGG" id="pfaa:MM59RIKEN_22930"/>
<organism evidence="1 2">
    <name type="scientific">Pusillibacter faecalis</name>
    <dbReference type="NCBI Taxonomy" id="2714358"/>
    <lineage>
        <taxon>Bacteria</taxon>
        <taxon>Bacillati</taxon>
        <taxon>Bacillota</taxon>
        <taxon>Clostridia</taxon>
        <taxon>Eubacteriales</taxon>
        <taxon>Oscillospiraceae</taxon>
        <taxon>Pusillibacter</taxon>
    </lineage>
</organism>
<accession>A0A810QAI4</accession>
<gene>
    <name evidence="1" type="ORF">MM59RIKEN_22930</name>
</gene>
<dbReference type="SUPFAM" id="SSF109604">
    <property type="entry name" value="HD-domain/PDEase-like"/>
    <property type="match status" value="1"/>
</dbReference>
<dbReference type="RefSeq" id="WP_055179978.1">
    <property type="nucleotide sequence ID" value="NZ_AP023420.1"/>
</dbReference>
<dbReference type="AlphaFoldDB" id="A0A810QAI4"/>
<dbReference type="Proteomes" id="UP000679848">
    <property type="component" value="Chromosome"/>
</dbReference>
<sequence length="204" mass="23257">MMNPKDTFISAYQKYIHRTGSDSLLDRLLATDFFEAPASTKFHNSFAGGLVLHSLNVFQRMCRNCMNELGTDALFPPKQVESVAIVSLLHDICKTQSYKLDFKDQKVYSDHGTKFDKRGAYDLESVPFYTVDEKFPFGHGEKSVFLINEHMHLTRDEALAIRFHMGDFTDRNTSKVYTICPLALQLHIADLQATYLDELASMEG</sequence>
<protein>
    <submittedName>
        <fullName evidence="1">HD family phosphohydrolase</fullName>
    </submittedName>
</protein>
<evidence type="ECO:0000313" key="1">
    <source>
        <dbReference type="EMBL" id="BCK84974.1"/>
    </source>
</evidence>
<name>A0A810QAI4_9FIRM</name>
<dbReference type="Gene3D" id="1.10.3210.10">
    <property type="entry name" value="Hypothetical protein af1432"/>
    <property type="match status" value="1"/>
</dbReference>